<name>A0ABS4KBD2_9FIRM</name>
<sequence>MDRKAIYVLKMTNDDDFSSIAMDVHMYKDHIRFFDTDRGHMIVGEVTHEDEHGFKFISKGHEPGV</sequence>
<dbReference type="Proteomes" id="UP001519306">
    <property type="component" value="Unassembled WGS sequence"/>
</dbReference>
<evidence type="ECO:0000313" key="2">
    <source>
        <dbReference type="Proteomes" id="UP001519306"/>
    </source>
</evidence>
<dbReference type="RefSeq" id="WP_210060392.1">
    <property type="nucleotide sequence ID" value="NZ_JAGGLJ010000004.1"/>
</dbReference>
<reference evidence="1 2" key="1">
    <citation type="submission" date="2021-03" db="EMBL/GenBank/DDBJ databases">
        <title>Genomic Encyclopedia of Type Strains, Phase IV (KMG-IV): sequencing the most valuable type-strain genomes for metagenomic binning, comparative biology and taxonomic classification.</title>
        <authorList>
            <person name="Goeker M."/>
        </authorList>
    </citation>
    <scope>NUCLEOTIDE SEQUENCE [LARGE SCALE GENOMIC DNA]</scope>
    <source>
        <strain evidence="1 2">DSM 27563</strain>
    </source>
</reference>
<accession>A0ABS4KBD2</accession>
<proteinExistence type="predicted"/>
<comment type="caution">
    <text evidence="1">The sequence shown here is derived from an EMBL/GenBank/DDBJ whole genome shotgun (WGS) entry which is preliminary data.</text>
</comment>
<dbReference type="EMBL" id="JAGGLJ010000004">
    <property type="protein sequence ID" value="MBP2025089.1"/>
    <property type="molecule type" value="Genomic_DNA"/>
</dbReference>
<organism evidence="1 2">
    <name type="scientific">Peptoniphilus stercorisuis</name>
    <dbReference type="NCBI Taxonomy" id="1436965"/>
    <lineage>
        <taxon>Bacteria</taxon>
        <taxon>Bacillati</taxon>
        <taxon>Bacillota</taxon>
        <taxon>Tissierellia</taxon>
        <taxon>Tissierellales</taxon>
        <taxon>Peptoniphilaceae</taxon>
        <taxon>Peptoniphilus</taxon>
    </lineage>
</organism>
<keyword evidence="2" id="KW-1185">Reference proteome</keyword>
<gene>
    <name evidence="1" type="ORF">J2Z71_000614</name>
</gene>
<protein>
    <submittedName>
        <fullName evidence="1">Uncharacterized protein</fullName>
    </submittedName>
</protein>
<evidence type="ECO:0000313" key="1">
    <source>
        <dbReference type="EMBL" id="MBP2025089.1"/>
    </source>
</evidence>